<dbReference type="AlphaFoldDB" id="A0AAE1D6E7"/>
<sequence length="73" mass="8422">MCEDHFRCQSALYRGAKYEAVDNKSLSQPGWTKKHLQRCETSSAPRIKFYCQGTTGLHRDVLDLKSEPHWSGH</sequence>
<evidence type="ECO:0000313" key="1">
    <source>
        <dbReference type="EMBL" id="KAK3759061.1"/>
    </source>
</evidence>
<organism evidence="1 2">
    <name type="scientific">Elysia crispata</name>
    <name type="common">lettuce slug</name>
    <dbReference type="NCBI Taxonomy" id="231223"/>
    <lineage>
        <taxon>Eukaryota</taxon>
        <taxon>Metazoa</taxon>
        <taxon>Spiralia</taxon>
        <taxon>Lophotrochozoa</taxon>
        <taxon>Mollusca</taxon>
        <taxon>Gastropoda</taxon>
        <taxon>Heterobranchia</taxon>
        <taxon>Euthyneura</taxon>
        <taxon>Panpulmonata</taxon>
        <taxon>Sacoglossa</taxon>
        <taxon>Placobranchoidea</taxon>
        <taxon>Plakobranchidae</taxon>
        <taxon>Elysia</taxon>
    </lineage>
</organism>
<accession>A0AAE1D6E7</accession>
<keyword evidence="2" id="KW-1185">Reference proteome</keyword>
<evidence type="ECO:0000313" key="2">
    <source>
        <dbReference type="Proteomes" id="UP001283361"/>
    </source>
</evidence>
<comment type="caution">
    <text evidence="1">The sequence shown here is derived from an EMBL/GenBank/DDBJ whole genome shotgun (WGS) entry which is preliminary data.</text>
</comment>
<protein>
    <submittedName>
        <fullName evidence="1">Uncharacterized protein</fullName>
    </submittedName>
</protein>
<reference evidence="1" key="1">
    <citation type="journal article" date="2023" name="G3 (Bethesda)">
        <title>A reference genome for the long-term kleptoplast-retaining sea slug Elysia crispata morphotype clarki.</title>
        <authorList>
            <person name="Eastman K.E."/>
            <person name="Pendleton A.L."/>
            <person name="Shaikh M.A."/>
            <person name="Suttiyut T."/>
            <person name="Ogas R."/>
            <person name="Tomko P."/>
            <person name="Gavelis G."/>
            <person name="Widhalm J.R."/>
            <person name="Wisecaver J.H."/>
        </authorList>
    </citation>
    <scope>NUCLEOTIDE SEQUENCE</scope>
    <source>
        <strain evidence="1">ECLA1</strain>
    </source>
</reference>
<proteinExistence type="predicted"/>
<dbReference type="Proteomes" id="UP001283361">
    <property type="component" value="Unassembled WGS sequence"/>
</dbReference>
<dbReference type="EMBL" id="JAWDGP010005174">
    <property type="protein sequence ID" value="KAK3759061.1"/>
    <property type="molecule type" value="Genomic_DNA"/>
</dbReference>
<gene>
    <name evidence="1" type="ORF">RRG08_022050</name>
</gene>
<name>A0AAE1D6E7_9GAST</name>